<reference evidence="2 3" key="2">
    <citation type="journal article" date="2011" name="Stand. Genomic Sci.">
        <title>Complete genome sequence of Ferroglobus placidus AEDII12DO.</title>
        <authorList>
            <person name="Anderson I."/>
            <person name="Risso C."/>
            <person name="Holmes D."/>
            <person name="Lucas S."/>
            <person name="Copeland A."/>
            <person name="Lapidus A."/>
            <person name="Cheng J.F."/>
            <person name="Bruce D."/>
            <person name="Goodwin L."/>
            <person name="Pitluck S."/>
            <person name="Saunders E."/>
            <person name="Brettin T."/>
            <person name="Detter J.C."/>
            <person name="Han C."/>
            <person name="Tapia R."/>
            <person name="Larimer F."/>
            <person name="Land M."/>
            <person name="Hauser L."/>
            <person name="Woyke T."/>
            <person name="Lovley D."/>
            <person name="Kyrpides N."/>
            <person name="Ivanova N."/>
        </authorList>
    </citation>
    <scope>NUCLEOTIDE SEQUENCE [LARGE SCALE GENOMIC DNA]</scope>
    <source>
        <strain evidence="3">DSM 10642 / AEDII12DO</strain>
    </source>
</reference>
<dbReference type="PANTHER" id="PTHR47472:SF1">
    <property type="entry name" value="DUF1446-DOMAIN-CONTAINING PROTEIN"/>
    <property type="match status" value="1"/>
</dbReference>
<name>D3S2P8_FERPA</name>
<dbReference type="GeneID" id="8777899"/>
<keyword evidence="3" id="KW-1185">Reference proteome</keyword>
<gene>
    <name evidence="2" type="ordered locus">Ferp_0401</name>
</gene>
<protein>
    <recommendedName>
        <fullName evidence="1">Acyclic terpene utilisation N-terminal domain-containing protein</fullName>
    </recommendedName>
</protein>
<dbReference type="RefSeq" id="WP_012964925.1">
    <property type="nucleotide sequence ID" value="NC_013849.1"/>
</dbReference>
<evidence type="ECO:0000313" key="2">
    <source>
        <dbReference type="EMBL" id="ADC64578.1"/>
    </source>
</evidence>
<dbReference type="AlphaFoldDB" id="D3S2P8"/>
<dbReference type="PaxDb" id="589924-Ferp_0401"/>
<sequence>MRIGCGAGFLNDRVDSAKELVKKVDLDYLVFECLAERTLGIILKNSSKGGDAYAPTLLNRMREILPLCIDKGTTVITNEGAADPLTAGFRVANLINEMGYDDVSIGVVIGDKISDNGILKEIVHKKDSEEFLGAFVYLGAEPVVEALKKSVDIVITGRVSDTSLFLAPMIYEFGWELDDWERLAKGATIGHLLECCGQITGGYFASPPEKIVTDLAKLGFPYAEVSEDGEAIISKPEGTGGAVTALTCKEQLLYEIFDPSNYVTPDVVIDFTNVEFQEIGKDRVVVTGARGKPRPENLKVIIFYKSGYIGEGEISYGGYRALERAKLASEVILERLRIRRISFDDVRVDFIGINSLSKAVNLNEFNNIPEVRLRVAVKSKRLDEVKIFCDEVEALLTNGPAGGGGVKTSIDELVRTDYAFIPREKIATKVFVITNR</sequence>
<evidence type="ECO:0000313" key="3">
    <source>
        <dbReference type="Proteomes" id="UP000002613"/>
    </source>
</evidence>
<dbReference type="KEGG" id="fpl:Ferp_0401"/>
<organism evidence="2 3">
    <name type="scientific">Ferroglobus placidus (strain DSM 10642 / AEDII12DO)</name>
    <dbReference type="NCBI Taxonomy" id="589924"/>
    <lineage>
        <taxon>Archaea</taxon>
        <taxon>Methanobacteriati</taxon>
        <taxon>Methanobacteriota</taxon>
        <taxon>Archaeoglobi</taxon>
        <taxon>Archaeoglobales</taxon>
        <taxon>Archaeoglobaceae</taxon>
        <taxon>Ferroglobus</taxon>
    </lineage>
</organism>
<dbReference type="STRING" id="589924.Ferp_0401"/>
<dbReference type="EMBL" id="CP001899">
    <property type="protein sequence ID" value="ADC64578.1"/>
    <property type="molecule type" value="Genomic_DNA"/>
</dbReference>
<dbReference type="HOGENOM" id="CLU_012617_1_1_2"/>
<dbReference type="InterPro" id="IPR010839">
    <property type="entry name" value="AtuA_N"/>
</dbReference>
<feature type="domain" description="Acyclic terpene utilisation N-terminal" evidence="1">
    <location>
        <begin position="1"/>
        <end position="430"/>
    </location>
</feature>
<reference evidence="3" key="1">
    <citation type="submission" date="2010-02" db="EMBL/GenBank/DDBJ databases">
        <title>Complete sequence of Ferroglobus placidus DSM 10642.</title>
        <authorList>
            <consortium name="US DOE Joint Genome Institute"/>
            <person name="Lucas S."/>
            <person name="Copeland A."/>
            <person name="Lapidus A."/>
            <person name="Cheng J.-F."/>
            <person name="Bruce D."/>
            <person name="Goodwin L."/>
            <person name="Pitluck S."/>
            <person name="Saunders E."/>
            <person name="Brettin T."/>
            <person name="Detter J.C."/>
            <person name="Han C."/>
            <person name="Tapia R."/>
            <person name="Larimer F."/>
            <person name="Land M."/>
            <person name="Hauser L."/>
            <person name="Kyrpides N."/>
            <person name="Ivanova N."/>
            <person name="Holmes D."/>
            <person name="Lovley D."/>
            <person name="Kyrpides N."/>
            <person name="Anderson I.J."/>
            <person name="Woyke T."/>
        </authorList>
    </citation>
    <scope>NUCLEOTIDE SEQUENCE [LARGE SCALE GENOMIC DNA]</scope>
    <source>
        <strain evidence="3">DSM 10642 / AEDII12DO</strain>
    </source>
</reference>
<dbReference type="Proteomes" id="UP000002613">
    <property type="component" value="Chromosome"/>
</dbReference>
<evidence type="ECO:0000259" key="1">
    <source>
        <dbReference type="Pfam" id="PF07287"/>
    </source>
</evidence>
<dbReference type="Pfam" id="PF07287">
    <property type="entry name" value="AtuA"/>
    <property type="match status" value="1"/>
</dbReference>
<proteinExistence type="predicted"/>
<accession>D3S2P8</accession>
<dbReference type="OrthoDB" id="350239at2157"/>
<dbReference type="PANTHER" id="PTHR47472">
    <property type="entry name" value="PROPIONYL-COA CARBOXYLASE"/>
    <property type="match status" value="1"/>
</dbReference>